<protein>
    <submittedName>
        <fullName evidence="1">Uncharacterized protein</fullName>
    </submittedName>
</protein>
<dbReference type="InterPro" id="IPR029039">
    <property type="entry name" value="Flavoprotein-like_sf"/>
</dbReference>
<accession>A0ABZ2BKV4</accession>
<keyword evidence="1" id="KW-0614">Plasmid</keyword>
<dbReference type="EMBL" id="CP133152">
    <property type="protein sequence ID" value="WVT08087.1"/>
    <property type="molecule type" value="Genomic_DNA"/>
</dbReference>
<geneLocation type="plasmid" evidence="1 2">
    <name>pSchITTGS70d</name>
</geneLocation>
<dbReference type="Proteomes" id="UP001432360">
    <property type="component" value="Plasmid pSchITTGS70d"/>
</dbReference>
<keyword evidence="2" id="KW-1185">Reference proteome</keyword>
<dbReference type="Gene3D" id="3.40.50.360">
    <property type="match status" value="1"/>
</dbReference>
<proteinExistence type="predicted"/>
<name>A0ABZ2BKV4_9HYPH</name>
<gene>
    <name evidence="1" type="ORF">RB548_28455</name>
</gene>
<evidence type="ECO:0000313" key="1">
    <source>
        <dbReference type="EMBL" id="WVT08087.1"/>
    </source>
</evidence>
<organism evidence="1 2">
    <name type="scientific">Sinorhizobium chiapasense</name>
    <dbReference type="NCBI Taxonomy" id="501572"/>
    <lineage>
        <taxon>Bacteria</taxon>
        <taxon>Pseudomonadati</taxon>
        <taxon>Pseudomonadota</taxon>
        <taxon>Alphaproteobacteria</taxon>
        <taxon>Hyphomicrobiales</taxon>
        <taxon>Rhizobiaceae</taxon>
        <taxon>Sinorhizobium/Ensifer group</taxon>
        <taxon>Sinorhizobium</taxon>
    </lineage>
</organism>
<reference evidence="1" key="1">
    <citation type="submission" date="2023-08" db="EMBL/GenBank/DDBJ databases">
        <title>Complete genome sequence of Sinorhizobium chiapanecum ITTG S70 isolated from Acaciella angustissima nodules in Chiapas-Mexico.</title>
        <authorList>
            <person name="Rincon-Rosales R."/>
            <person name="Rogel M.A."/>
            <person name="Rincon-Medina C.I."/>
            <person name="Guerrero G."/>
            <person name="Manzano-Gomez L.A."/>
            <person name="Lopez-Lopez A."/>
            <person name="Rincon Molina F.A."/>
            <person name="Martinez-Romero E."/>
        </authorList>
    </citation>
    <scope>NUCLEOTIDE SEQUENCE</scope>
    <source>
        <strain evidence="1">ITTG S70</strain>
        <plasmid evidence="1">pSchITTGS70d</plasmid>
    </source>
</reference>
<evidence type="ECO:0000313" key="2">
    <source>
        <dbReference type="Proteomes" id="UP001432360"/>
    </source>
</evidence>
<sequence length="71" mass="8051">MLEHLLRPLFSFFRAQILPTAVYATAADFENGHLRGEEINRRLRMAVRELGLFLGVIECDPEGCDVNTFGL</sequence>